<dbReference type="PANTHER" id="PTHR37171">
    <property type="entry name" value="SERINE/THREONINE-PROTEIN KINASE YRZF-RELATED"/>
    <property type="match status" value="1"/>
</dbReference>
<gene>
    <name evidence="3" type="ORF">PhCBS80983_g04818</name>
</gene>
<keyword evidence="1" id="KW-0067">ATP-binding</keyword>
<dbReference type="Proteomes" id="UP000318582">
    <property type="component" value="Unassembled WGS sequence"/>
</dbReference>
<feature type="compositionally biased region" description="Low complexity" evidence="2">
    <location>
        <begin position="268"/>
        <end position="290"/>
    </location>
</feature>
<protein>
    <submittedName>
        <fullName evidence="3">Uncharacterized protein</fullName>
    </submittedName>
</protein>
<proteinExistence type="predicted"/>
<dbReference type="InterPro" id="IPR052396">
    <property type="entry name" value="Meiotic_Drive_Suppr_Kinase"/>
</dbReference>
<dbReference type="STRING" id="109895.A0A507DX96"/>
<evidence type="ECO:0000256" key="2">
    <source>
        <dbReference type="SAM" id="MobiDB-lite"/>
    </source>
</evidence>
<evidence type="ECO:0000313" key="3">
    <source>
        <dbReference type="EMBL" id="TPX56091.1"/>
    </source>
</evidence>
<dbReference type="PROSITE" id="PS00107">
    <property type="entry name" value="PROTEIN_KINASE_ATP"/>
    <property type="match status" value="1"/>
</dbReference>
<comment type="caution">
    <text evidence="3">The sequence shown here is derived from an EMBL/GenBank/DDBJ whole genome shotgun (WGS) entry which is preliminary data.</text>
</comment>
<dbReference type="GO" id="GO:0004672">
    <property type="term" value="F:protein kinase activity"/>
    <property type="evidence" value="ECO:0007669"/>
    <property type="project" value="InterPro"/>
</dbReference>
<dbReference type="InterPro" id="IPR017441">
    <property type="entry name" value="Protein_kinase_ATP_BS"/>
</dbReference>
<evidence type="ECO:0000256" key="1">
    <source>
        <dbReference type="PROSITE-ProRule" id="PRU10141"/>
    </source>
</evidence>
<dbReference type="PROSITE" id="PS00109">
    <property type="entry name" value="PROTEIN_KINASE_TYR"/>
    <property type="match status" value="1"/>
</dbReference>
<reference evidence="3 4" key="1">
    <citation type="journal article" date="2019" name="Sci. Rep.">
        <title>Comparative genomics of chytrid fungi reveal insights into the obligate biotrophic and pathogenic lifestyle of Synchytrium endobioticum.</title>
        <authorList>
            <person name="van de Vossenberg B.T.L.H."/>
            <person name="Warris S."/>
            <person name="Nguyen H.D.T."/>
            <person name="van Gent-Pelzer M.P.E."/>
            <person name="Joly D.L."/>
            <person name="van de Geest H.C."/>
            <person name="Bonants P.J.M."/>
            <person name="Smith D.S."/>
            <person name="Levesque C.A."/>
            <person name="van der Lee T.A.J."/>
        </authorList>
    </citation>
    <scope>NUCLEOTIDE SEQUENCE [LARGE SCALE GENOMIC DNA]</scope>
    <source>
        <strain evidence="3 4">CBS 809.83</strain>
    </source>
</reference>
<dbReference type="InterPro" id="IPR008266">
    <property type="entry name" value="Tyr_kinase_AS"/>
</dbReference>
<evidence type="ECO:0000313" key="4">
    <source>
        <dbReference type="Proteomes" id="UP000318582"/>
    </source>
</evidence>
<feature type="binding site" evidence="1">
    <location>
        <position position="370"/>
    </location>
    <ligand>
        <name>ATP</name>
        <dbReference type="ChEBI" id="CHEBI:30616"/>
    </ligand>
</feature>
<sequence>MATEETYYQKALAKLTYGKAYFKSNTTTISPYAYSPDVVSRFDEFEQNAVLHTSDEPFPDFYLDMNQREIEHRAPRPMQEEVNVQEMVVLALKPMTNEILPRIEQGVFIGSPGELKDAPKPVLGIPDLVLANISLADLSSGISSGTLHMIFEIKKHCVLFIGQDEHLAEVYQRHRLNQRLENECKHVQECVEQCFGYMAHNKIQYGVLSTYVQTWVFYRDVDNPLCLRISATINADTAGPTAITFRRAMGYVASLALGAATLMTPPQSRCISSRGSGGSSARTTPHTTPRSSRRSSRRSTPITSPTTSPPSSPLSRRTVGSSQSRHGRQRQMDSADYELDVDISLDRALGSGRSGTTFFGSIYDLPAAIKMIDPIKKPDTNTALAYETDVYARLSSLQGNVIPKVLGRGVIGGMFEFLATEPISPGVIREWGDEERRLASLALKGLHDAGYVHGDIRTGNVLFDGTGPNRRAVLIDLETAREGSESERLEEELAVAAL</sequence>
<keyword evidence="1" id="KW-0547">Nucleotide-binding</keyword>
<name>A0A507DX96_9FUNG</name>
<dbReference type="Gene3D" id="1.10.510.10">
    <property type="entry name" value="Transferase(Phosphotransferase) domain 1"/>
    <property type="match status" value="1"/>
</dbReference>
<organism evidence="3 4">
    <name type="scientific">Powellomyces hirtus</name>
    <dbReference type="NCBI Taxonomy" id="109895"/>
    <lineage>
        <taxon>Eukaryota</taxon>
        <taxon>Fungi</taxon>
        <taxon>Fungi incertae sedis</taxon>
        <taxon>Chytridiomycota</taxon>
        <taxon>Chytridiomycota incertae sedis</taxon>
        <taxon>Chytridiomycetes</taxon>
        <taxon>Spizellomycetales</taxon>
        <taxon>Powellomycetaceae</taxon>
        <taxon>Powellomyces</taxon>
    </lineage>
</organism>
<dbReference type="SUPFAM" id="SSF56112">
    <property type="entry name" value="Protein kinase-like (PK-like)"/>
    <property type="match status" value="1"/>
</dbReference>
<keyword evidence="4" id="KW-1185">Reference proteome</keyword>
<dbReference type="GO" id="GO:0005524">
    <property type="term" value="F:ATP binding"/>
    <property type="evidence" value="ECO:0007669"/>
    <property type="project" value="UniProtKB-UniRule"/>
</dbReference>
<accession>A0A507DX96</accession>
<dbReference type="AlphaFoldDB" id="A0A507DX96"/>
<dbReference type="InterPro" id="IPR011009">
    <property type="entry name" value="Kinase-like_dom_sf"/>
</dbReference>
<dbReference type="EMBL" id="QEAQ01000086">
    <property type="protein sequence ID" value="TPX56091.1"/>
    <property type="molecule type" value="Genomic_DNA"/>
</dbReference>
<dbReference type="PANTHER" id="PTHR37171:SF1">
    <property type="entry name" value="SERINE_THREONINE-PROTEIN KINASE YRZF-RELATED"/>
    <property type="match status" value="1"/>
</dbReference>
<feature type="region of interest" description="Disordered" evidence="2">
    <location>
        <begin position="267"/>
        <end position="335"/>
    </location>
</feature>